<sequence>METSKGRLRWATAFRFSIPVKYLLHTLGFAVGVDAVPSSLPVWTHKSHPGRAVLRLVRLRRDDAVLRAVRDLARTVAVDHSAIVAAFLVRNSHLRNYSANPPQCTTNAAADRSSPVQLTRLPLGAPWSGLELDPHGSYRVVCLKFV</sequence>
<dbReference type="EMBL" id="GIFC01011380">
    <property type="protein sequence ID" value="MXU93463.1"/>
    <property type="molecule type" value="Transcribed_RNA"/>
</dbReference>
<organism evidence="1">
    <name type="scientific">Ixodes ricinus</name>
    <name type="common">Common tick</name>
    <name type="synonym">Acarus ricinus</name>
    <dbReference type="NCBI Taxonomy" id="34613"/>
    <lineage>
        <taxon>Eukaryota</taxon>
        <taxon>Metazoa</taxon>
        <taxon>Ecdysozoa</taxon>
        <taxon>Arthropoda</taxon>
        <taxon>Chelicerata</taxon>
        <taxon>Arachnida</taxon>
        <taxon>Acari</taxon>
        <taxon>Parasitiformes</taxon>
        <taxon>Ixodida</taxon>
        <taxon>Ixodoidea</taxon>
        <taxon>Ixodidae</taxon>
        <taxon>Ixodinae</taxon>
        <taxon>Ixodes</taxon>
    </lineage>
</organism>
<dbReference type="AlphaFoldDB" id="A0A6B0UUI9"/>
<name>A0A6B0UUI9_IXORI</name>
<proteinExistence type="predicted"/>
<protein>
    <submittedName>
        <fullName evidence="1">Putative secreted protein</fullName>
    </submittedName>
</protein>
<evidence type="ECO:0000313" key="1">
    <source>
        <dbReference type="EMBL" id="MXU93463.1"/>
    </source>
</evidence>
<accession>A0A6B0UUI9</accession>
<reference evidence="1" key="1">
    <citation type="submission" date="2019-12" db="EMBL/GenBank/DDBJ databases">
        <title>An insight into the sialome of adult female Ixodes ricinus ticks feeding for 6 days.</title>
        <authorList>
            <person name="Perner J."/>
            <person name="Ribeiro J.M.C."/>
        </authorList>
    </citation>
    <scope>NUCLEOTIDE SEQUENCE</scope>
    <source>
        <strain evidence="1">Semi-engorged</strain>
        <tissue evidence="1">Salivary glands</tissue>
    </source>
</reference>